<name>A0AAV5GVB2_9BASI</name>
<evidence type="ECO:0000256" key="3">
    <source>
        <dbReference type="SAM" id="MobiDB-lite"/>
    </source>
</evidence>
<gene>
    <name evidence="6" type="ORF">Rhopal_006329-T1</name>
</gene>
<dbReference type="Proteomes" id="UP001342314">
    <property type="component" value="Unassembled WGS sequence"/>
</dbReference>
<feature type="domain" description="Snurportin-1 m3G cap-binding" evidence="5">
    <location>
        <begin position="149"/>
        <end position="249"/>
    </location>
</feature>
<dbReference type="InterPro" id="IPR002018">
    <property type="entry name" value="CarbesteraseB"/>
</dbReference>
<sequence>MQPPRDPNHRRDAFHTAPLLAAHDSQHARRQAALAAQKQARPPPHPLHRAAPLTRLNPPQRRVHAIEAARSSFRDLDFMEDLSLAASDDEGDDDDRPPPCLLAAGTPAPAQAPPPGIAKVKRKAFKPKFKAWAKNLLSHAETLDLRHGLPEGLESDWRAVAVPRGKRCLCATTSDQPGGNTILYSRVAGRTLGRFRTLLPPDCLLDAIWDAELGVLWVLDLCKWRSTYFVECEAEMRAFFLTSKLSELPAQPHLPPTSPFAAHSPAGTGTGTTSRTLLVLAAPALDAPLAPFPSRLSPWLDSLFSPSAPPSMRVAVLAPRESAGGQLAVERAEVDVPLRGAEGVLLYLLGAHYESGATPLPPVGELRLRRPRALESGFEGGELDVKAYSPICPGIGSDNWGYEQSEDCLTINVLRPAGTTAEDQLPIAFWIYGGGFSQGGSADRRYNASWVVQRSVEMGKPIMFVSINYRVSALGFLHADELREEGNLNLGLYDQRLALHWVQENIAAFGGDPRRVTLWGESAGGVSIAHHLLAYGLTSTPLFHGAIIESAHAGTVAFPSPETDQPRFEVFANATGCAGSDGGVLECVRGLDLDVLNRTATAEGRWVPVVDGDLIASYPSDALNARKFVPVPLLIGANTDEGSAFGTKGLNSSSDFAAAIAARWPQMQNSTIERLLELYPNDPSVGCPYGTGDGVLPSGTHDKRSNSLWGDVMYHVGRRWMAQLYAEADQPVFSYRFNQPAENATVLLGTAHFAEVASVFSNPLPTQNPLGTRPGDAELARLMTSQWISFIHDGTPNNHGVDGAPTWPDYRDEASNFLYSRKEWEVERDDYRQEQLAFLQTLGWELQQ</sequence>
<dbReference type="PROSITE" id="PS00941">
    <property type="entry name" value="CARBOXYLESTERASE_B_2"/>
    <property type="match status" value="1"/>
</dbReference>
<feature type="region of interest" description="Disordered" evidence="3">
    <location>
        <begin position="23"/>
        <end position="60"/>
    </location>
</feature>
<dbReference type="PROSITE" id="PS00122">
    <property type="entry name" value="CARBOXYLESTERASE_B_1"/>
    <property type="match status" value="1"/>
</dbReference>
<evidence type="ECO:0008006" key="8">
    <source>
        <dbReference type="Google" id="ProtNLM"/>
    </source>
</evidence>
<evidence type="ECO:0000313" key="7">
    <source>
        <dbReference type="Proteomes" id="UP001342314"/>
    </source>
</evidence>
<feature type="region of interest" description="Disordered" evidence="3">
    <location>
        <begin position="86"/>
        <end position="115"/>
    </location>
</feature>
<keyword evidence="2" id="KW-0378">Hydrolase</keyword>
<keyword evidence="7" id="KW-1185">Reference proteome</keyword>
<dbReference type="PANTHER" id="PTHR43918">
    <property type="entry name" value="ACETYLCHOLINESTERASE"/>
    <property type="match status" value="1"/>
</dbReference>
<dbReference type="InterPro" id="IPR019819">
    <property type="entry name" value="Carboxylesterase_B_CS"/>
</dbReference>
<accession>A0AAV5GVB2</accession>
<dbReference type="PANTHER" id="PTHR43918:SF4">
    <property type="entry name" value="CARBOXYLIC ESTER HYDROLASE"/>
    <property type="match status" value="1"/>
</dbReference>
<dbReference type="GO" id="GO:0052689">
    <property type="term" value="F:carboxylic ester hydrolase activity"/>
    <property type="evidence" value="ECO:0007669"/>
    <property type="project" value="TreeGrafter"/>
</dbReference>
<dbReference type="AlphaFoldDB" id="A0AAV5GVB2"/>
<comment type="similarity">
    <text evidence="1">Belongs to the type-B carboxylesterase/lipase family.</text>
</comment>
<evidence type="ECO:0000313" key="6">
    <source>
        <dbReference type="EMBL" id="GJN93282.1"/>
    </source>
</evidence>
<dbReference type="InterPro" id="IPR047857">
    <property type="entry name" value="Snurportin1_C"/>
</dbReference>
<dbReference type="Pfam" id="PF00135">
    <property type="entry name" value="COesterase"/>
    <property type="match status" value="1"/>
</dbReference>
<dbReference type="InterPro" id="IPR050654">
    <property type="entry name" value="AChE-related_enzymes"/>
</dbReference>
<evidence type="ECO:0000256" key="2">
    <source>
        <dbReference type="ARBA" id="ARBA00022801"/>
    </source>
</evidence>
<reference evidence="6 7" key="1">
    <citation type="submission" date="2021-12" db="EMBL/GenBank/DDBJ databases">
        <title>High titer production of polyol ester of fatty acids by Rhodotorula paludigena BS15 towards product separation-free biomass refinery.</title>
        <authorList>
            <person name="Mano J."/>
            <person name="Ono H."/>
            <person name="Tanaka T."/>
            <person name="Naito K."/>
            <person name="Sushida H."/>
            <person name="Ike M."/>
            <person name="Tokuyasu K."/>
            <person name="Kitaoka M."/>
        </authorList>
    </citation>
    <scope>NUCLEOTIDE SEQUENCE [LARGE SCALE GENOMIC DNA]</scope>
    <source>
        <strain evidence="6 7">BS15</strain>
    </source>
</reference>
<protein>
    <recommendedName>
        <fullName evidence="8">Acetylcholinesterase</fullName>
    </recommendedName>
</protein>
<dbReference type="InterPro" id="IPR029058">
    <property type="entry name" value="AB_hydrolase_fold"/>
</dbReference>
<dbReference type="Pfam" id="PF21974">
    <property type="entry name" value="SPN1_m3Gcap_bd"/>
    <property type="match status" value="1"/>
</dbReference>
<feature type="domain" description="Carboxylesterase type B" evidence="4">
    <location>
        <begin position="361"/>
        <end position="838"/>
    </location>
</feature>
<dbReference type="InterPro" id="IPR019826">
    <property type="entry name" value="Carboxylesterase_B_AS"/>
</dbReference>
<dbReference type="EMBL" id="BQKY01000013">
    <property type="protein sequence ID" value="GJN93282.1"/>
    <property type="molecule type" value="Genomic_DNA"/>
</dbReference>
<evidence type="ECO:0000259" key="4">
    <source>
        <dbReference type="Pfam" id="PF00135"/>
    </source>
</evidence>
<feature type="compositionally biased region" description="Low complexity" evidence="3">
    <location>
        <begin position="31"/>
        <end position="40"/>
    </location>
</feature>
<evidence type="ECO:0000256" key="1">
    <source>
        <dbReference type="ARBA" id="ARBA00005964"/>
    </source>
</evidence>
<proteinExistence type="inferred from homology"/>
<dbReference type="Gene3D" id="3.40.50.1820">
    <property type="entry name" value="alpha/beta hydrolase"/>
    <property type="match status" value="1"/>
</dbReference>
<dbReference type="SUPFAM" id="SSF53474">
    <property type="entry name" value="alpha/beta-Hydrolases"/>
    <property type="match status" value="1"/>
</dbReference>
<comment type="caution">
    <text evidence="6">The sequence shown here is derived from an EMBL/GenBank/DDBJ whole genome shotgun (WGS) entry which is preliminary data.</text>
</comment>
<organism evidence="6 7">
    <name type="scientific">Rhodotorula paludigena</name>
    <dbReference type="NCBI Taxonomy" id="86838"/>
    <lineage>
        <taxon>Eukaryota</taxon>
        <taxon>Fungi</taxon>
        <taxon>Dikarya</taxon>
        <taxon>Basidiomycota</taxon>
        <taxon>Pucciniomycotina</taxon>
        <taxon>Microbotryomycetes</taxon>
        <taxon>Sporidiobolales</taxon>
        <taxon>Sporidiobolaceae</taxon>
        <taxon>Rhodotorula</taxon>
    </lineage>
</organism>
<dbReference type="Gene3D" id="3.30.470.30">
    <property type="entry name" value="DNA ligase/mRNA capping enzyme"/>
    <property type="match status" value="1"/>
</dbReference>
<evidence type="ECO:0000259" key="5">
    <source>
        <dbReference type="Pfam" id="PF21974"/>
    </source>
</evidence>